<feature type="compositionally biased region" description="Polar residues" evidence="1">
    <location>
        <begin position="129"/>
        <end position="148"/>
    </location>
</feature>
<dbReference type="AlphaFoldDB" id="A0A9P0AM16"/>
<protein>
    <submittedName>
        <fullName evidence="2">Uncharacterized protein</fullName>
    </submittedName>
</protein>
<evidence type="ECO:0000313" key="3">
    <source>
        <dbReference type="Proteomes" id="UP001152759"/>
    </source>
</evidence>
<evidence type="ECO:0000313" key="2">
    <source>
        <dbReference type="EMBL" id="CAH0396174.1"/>
    </source>
</evidence>
<keyword evidence="3" id="KW-1185">Reference proteome</keyword>
<sequence>MEQWRLENLLHIITLTVQYYRTLTLKASLGPSHQKVYNAHACNTSAVKEPGDGIGNQTEYLAGIIHILNVPAKHRNSIPTRALSKGMHIHPKPHLWIDLGGLVESERAFKPERTRTNTAGPILAVRRSGASSTTHQSVSADSSTSGQTNCPIAEGCRTAGKGFQPTTEGFGQAFDAPRLEKSPLLANGYNQPPTHLNHMQFLPMNHPAHTAILPPGLSHHPGLPRPDSAIMKAQGIPGMEALAR</sequence>
<reference evidence="2" key="1">
    <citation type="submission" date="2021-12" db="EMBL/GenBank/DDBJ databases">
        <authorList>
            <person name="King R."/>
        </authorList>
    </citation>
    <scope>NUCLEOTIDE SEQUENCE</scope>
</reference>
<organism evidence="2 3">
    <name type="scientific">Bemisia tabaci</name>
    <name type="common">Sweetpotato whitefly</name>
    <name type="synonym">Aleurodes tabaci</name>
    <dbReference type="NCBI Taxonomy" id="7038"/>
    <lineage>
        <taxon>Eukaryota</taxon>
        <taxon>Metazoa</taxon>
        <taxon>Ecdysozoa</taxon>
        <taxon>Arthropoda</taxon>
        <taxon>Hexapoda</taxon>
        <taxon>Insecta</taxon>
        <taxon>Pterygota</taxon>
        <taxon>Neoptera</taxon>
        <taxon>Paraneoptera</taxon>
        <taxon>Hemiptera</taxon>
        <taxon>Sternorrhyncha</taxon>
        <taxon>Aleyrodoidea</taxon>
        <taxon>Aleyrodidae</taxon>
        <taxon>Aleyrodinae</taxon>
        <taxon>Bemisia</taxon>
    </lineage>
</organism>
<feature type="region of interest" description="Disordered" evidence="1">
    <location>
        <begin position="127"/>
        <end position="148"/>
    </location>
</feature>
<dbReference type="Proteomes" id="UP001152759">
    <property type="component" value="Chromosome 9"/>
</dbReference>
<evidence type="ECO:0000256" key="1">
    <source>
        <dbReference type="SAM" id="MobiDB-lite"/>
    </source>
</evidence>
<name>A0A9P0AM16_BEMTA</name>
<dbReference type="EMBL" id="OU963870">
    <property type="protein sequence ID" value="CAH0396174.1"/>
    <property type="molecule type" value="Genomic_DNA"/>
</dbReference>
<feature type="region of interest" description="Disordered" evidence="1">
    <location>
        <begin position="210"/>
        <end position="244"/>
    </location>
</feature>
<gene>
    <name evidence="2" type="ORF">BEMITA_LOCUS14277</name>
</gene>
<proteinExistence type="predicted"/>
<accession>A0A9P0AM16</accession>